<dbReference type="OrthoDB" id="4944518at2"/>
<evidence type="ECO:0000256" key="1">
    <source>
        <dbReference type="SAM" id="MobiDB-lite"/>
    </source>
</evidence>
<accession>A0A1L2ZQA4</accession>
<dbReference type="AlphaFoldDB" id="A0A1L2ZQA4"/>
<protein>
    <recommendedName>
        <fullName evidence="7">DUF4352 domain-containing protein</fullName>
    </recommendedName>
</protein>
<feature type="compositionally biased region" description="Low complexity" evidence="1">
    <location>
        <begin position="31"/>
        <end position="43"/>
    </location>
</feature>
<feature type="region of interest" description="Disordered" evidence="1">
    <location>
        <begin position="31"/>
        <end position="66"/>
    </location>
</feature>
<evidence type="ECO:0000313" key="4">
    <source>
        <dbReference type="EMBL" id="MBB5513634.1"/>
    </source>
</evidence>
<evidence type="ECO:0000256" key="2">
    <source>
        <dbReference type="SAM" id="SignalP"/>
    </source>
</evidence>
<keyword evidence="5" id="KW-1185">Reference proteome</keyword>
<name>A0A1L2ZQA4_9MICC</name>
<dbReference type="EMBL" id="JACHDR010000001">
    <property type="protein sequence ID" value="MBB5513634.1"/>
    <property type="molecule type" value="Genomic_DNA"/>
</dbReference>
<dbReference type="RefSeq" id="WP_071895033.1">
    <property type="nucleotide sequence ID" value="NZ_BAAARH010000008.1"/>
</dbReference>
<feature type="signal peptide" evidence="2">
    <location>
        <begin position="1"/>
        <end position="27"/>
    </location>
</feature>
<gene>
    <name evidence="3" type="ORF">BHE16_11845</name>
    <name evidence="4" type="ORF">HD598_002321</name>
</gene>
<proteinExistence type="predicted"/>
<sequence length="214" mass="22102">MSKNAKKQKALLLGGTISLLAASLTLAGCASSSDPAASSTDPAQQHAIDSAPTDDVGKPVKTSGQDQVIKNKGEAGTLVDKSGKEVFSITVNSVKTASECVVRGFGGTMKPEKGTFLIVNITASMPESANKLVDKEKAVMPLGAENFGVSSSVDAAATMDLSSHAAFSCDVENPLDFQVEGGHTAKGNLVLDSPLKTGQLSYSPQEEGGWVWPF</sequence>
<organism evidence="3 5">
    <name type="scientific">Neomicrococcus aestuarii</name>
    <dbReference type="NCBI Taxonomy" id="556325"/>
    <lineage>
        <taxon>Bacteria</taxon>
        <taxon>Bacillati</taxon>
        <taxon>Actinomycetota</taxon>
        <taxon>Actinomycetes</taxon>
        <taxon>Micrococcales</taxon>
        <taxon>Micrococcaceae</taxon>
        <taxon>Neomicrococcus</taxon>
    </lineage>
</organism>
<dbReference type="EMBL" id="CP018135">
    <property type="protein sequence ID" value="APF41564.1"/>
    <property type="molecule type" value="Genomic_DNA"/>
</dbReference>
<evidence type="ECO:0000313" key="6">
    <source>
        <dbReference type="Proteomes" id="UP000580797"/>
    </source>
</evidence>
<evidence type="ECO:0000313" key="5">
    <source>
        <dbReference type="Proteomes" id="UP000183530"/>
    </source>
</evidence>
<evidence type="ECO:0000313" key="3">
    <source>
        <dbReference type="EMBL" id="APF41564.1"/>
    </source>
</evidence>
<dbReference type="Proteomes" id="UP000183530">
    <property type="component" value="Chromosome"/>
</dbReference>
<reference evidence="4 6" key="2">
    <citation type="submission" date="2020-08" db="EMBL/GenBank/DDBJ databases">
        <title>Sequencing the genomes of 1000 actinobacteria strains.</title>
        <authorList>
            <person name="Klenk H.-P."/>
        </authorList>
    </citation>
    <scope>NUCLEOTIDE SEQUENCE [LARGE SCALE GENOMIC DNA]</scope>
    <source>
        <strain evidence="4 6">DSM 105783</strain>
    </source>
</reference>
<feature type="chain" id="PRO_5038296037" description="DUF4352 domain-containing protein" evidence="2">
    <location>
        <begin position="28"/>
        <end position="214"/>
    </location>
</feature>
<reference evidence="3 5" key="1">
    <citation type="submission" date="2016-11" db="EMBL/GenBank/DDBJ databases">
        <title>Genome sequencing of Zhihengliuella aestuarii B18 antagonistic to Plasmodiophora brassicae.</title>
        <authorList>
            <person name="Luo Y."/>
        </authorList>
    </citation>
    <scope>NUCLEOTIDE SEQUENCE [LARGE SCALE GENOMIC DNA]</scope>
    <source>
        <strain evidence="3 5">B18</strain>
    </source>
</reference>
<keyword evidence="2" id="KW-0732">Signal</keyword>
<evidence type="ECO:0008006" key="7">
    <source>
        <dbReference type="Google" id="ProtNLM"/>
    </source>
</evidence>
<dbReference type="Proteomes" id="UP000580797">
    <property type="component" value="Unassembled WGS sequence"/>
</dbReference>
<dbReference type="KEGG" id="nae:BHE16_11845"/>
<dbReference type="PROSITE" id="PS51257">
    <property type="entry name" value="PROKAR_LIPOPROTEIN"/>
    <property type="match status" value="1"/>
</dbReference>